<proteinExistence type="predicted"/>
<name>A0A0A9BEK5_ARUDO</name>
<dbReference type="EMBL" id="GBRH01235481">
    <property type="protein sequence ID" value="JAD62414.1"/>
    <property type="molecule type" value="Transcribed_RNA"/>
</dbReference>
<protein>
    <submittedName>
        <fullName evidence="1">ATSR</fullName>
    </submittedName>
</protein>
<accession>A0A0A9BEK5</accession>
<reference evidence="1" key="1">
    <citation type="submission" date="2014-09" db="EMBL/GenBank/DDBJ databases">
        <authorList>
            <person name="Magalhaes I.L.F."/>
            <person name="Oliveira U."/>
            <person name="Santos F.R."/>
            <person name="Vidigal T.H.D.A."/>
            <person name="Brescovit A.D."/>
            <person name="Santos A.J."/>
        </authorList>
    </citation>
    <scope>NUCLEOTIDE SEQUENCE</scope>
    <source>
        <tissue evidence="1">Shoot tissue taken approximately 20 cm above the soil surface</tissue>
    </source>
</reference>
<reference evidence="1" key="2">
    <citation type="journal article" date="2015" name="Data Brief">
        <title>Shoot transcriptome of the giant reed, Arundo donax.</title>
        <authorList>
            <person name="Barrero R.A."/>
            <person name="Guerrero F.D."/>
            <person name="Moolhuijzen P."/>
            <person name="Goolsby J.A."/>
            <person name="Tidwell J."/>
            <person name="Bellgard S.E."/>
            <person name="Bellgard M.I."/>
        </authorList>
    </citation>
    <scope>NUCLEOTIDE SEQUENCE</scope>
    <source>
        <tissue evidence="1">Shoot tissue taken approximately 20 cm above the soil surface</tissue>
    </source>
</reference>
<dbReference type="AlphaFoldDB" id="A0A0A9BEK5"/>
<sequence length="45" mass="5050">MHVKFMLHMCSSELLYHVKSSRKAHSPSAVVTVEGRVMILPAILD</sequence>
<evidence type="ECO:0000313" key="1">
    <source>
        <dbReference type="EMBL" id="JAD62414.1"/>
    </source>
</evidence>
<organism evidence="1">
    <name type="scientific">Arundo donax</name>
    <name type="common">Giant reed</name>
    <name type="synonym">Donax arundinaceus</name>
    <dbReference type="NCBI Taxonomy" id="35708"/>
    <lineage>
        <taxon>Eukaryota</taxon>
        <taxon>Viridiplantae</taxon>
        <taxon>Streptophyta</taxon>
        <taxon>Embryophyta</taxon>
        <taxon>Tracheophyta</taxon>
        <taxon>Spermatophyta</taxon>
        <taxon>Magnoliopsida</taxon>
        <taxon>Liliopsida</taxon>
        <taxon>Poales</taxon>
        <taxon>Poaceae</taxon>
        <taxon>PACMAD clade</taxon>
        <taxon>Arundinoideae</taxon>
        <taxon>Arundineae</taxon>
        <taxon>Arundo</taxon>
    </lineage>
</organism>